<proteinExistence type="predicted"/>
<sequence>MLLKFDTVLRNDVDFEIKSQFMSELRCSLFAGTDDEDAHEHVRRVLDIIDLFHIPGATRDVVMLRVFPITLTGAARRWKNLLPVGSISTWDLLEKEFIRKYCPPLKYAKKLEEIRNT</sequence>
<gene>
    <name evidence="2" type="ORF">Tco_1078552</name>
</gene>
<dbReference type="PANTHER" id="PTHR33223:SF6">
    <property type="entry name" value="CCHC-TYPE DOMAIN-CONTAINING PROTEIN"/>
    <property type="match status" value="1"/>
</dbReference>
<dbReference type="PANTHER" id="PTHR33223">
    <property type="entry name" value="CCHC-TYPE DOMAIN-CONTAINING PROTEIN"/>
    <property type="match status" value="1"/>
</dbReference>
<evidence type="ECO:0000313" key="3">
    <source>
        <dbReference type="Proteomes" id="UP001151760"/>
    </source>
</evidence>
<dbReference type="Pfam" id="PF03732">
    <property type="entry name" value="Retrotrans_gag"/>
    <property type="match status" value="1"/>
</dbReference>
<accession>A0ABQ5HQV0</accession>
<dbReference type="Proteomes" id="UP001151760">
    <property type="component" value="Unassembled WGS sequence"/>
</dbReference>
<reference evidence="2" key="1">
    <citation type="journal article" date="2022" name="Int. J. Mol. Sci.">
        <title>Draft Genome of Tanacetum Coccineum: Genomic Comparison of Closely Related Tanacetum-Family Plants.</title>
        <authorList>
            <person name="Yamashiro T."/>
            <person name="Shiraishi A."/>
            <person name="Nakayama K."/>
            <person name="Satake H."/>
        </authorList>
    </citation>
    <scope>NUCLEOTIDE SEQUENCE</scope>
</reference>
<comment type="caution">
    <text evidence="2">The sequence shown here is derived from an EMBL/GenBank/DDBJ whole genome shotgun (WGS) entry which is preliminary data.</text>
</comment>
<evidence type="ECO:0000313" key="2">
    <source>
        <dbReference type="EMBL" id="GJT89707.1"/>
    </source>
</evidence>
<dbReference type="InterPro" id="IPR005162">
    <property type="entry name" value="Retrotrans_gag_dom"/>
</dbReference>
<reference evidence="2" key="2">
    <citation type="submission" date="2022-01" db="EMBL/GenBank/DDBJ databases">
        <authorList>
            <person name="Yamashiro T."/>
            <person name="Shiraishi A."/>
            <person name="Satake H."/>
            <person name="Nakayama K."/>
        </authorList>
    </citation>
    <scope>NUCLEOTIDE SEQUENCE</scope>
</reference>
<name>A0ABQ5HQV0_9ASTR</name>
<protein>
    <recommendedName>
        <fullName evidence="1">Retrotransposon gag domain-containing protein</fullName>
    </recommendedName>
</protein>
<keyword evidence="3" id="KW-1185">Reference proteome</keyword>
<evidence type="ECO:0000259" key="1">
    <source>
        <dbReference type="Pfam" id="PF03732"/>
    </source>
</evidence>
<dbReference type="EMBL" id="BQNB010019852">
    <property type="protein sequence ID" value="GJT89707.1"/>
    <property type="molecule type" value="Genomic_DNA"/>
</dbReference>
<feature type="domain" description="Retrotransposon gag" evidence="1">
    <location>
        <begin position="66"/>
        <end position="116"/>
    </location>
</feature>
<organism evidence="2 3">
    <name type="scientific">Tanacetum coccineum</name>
    <dbReference type="NCBI Taxonomy" id="301880"/>
    <lineage>
        <taxon>Eukaryota</taxon>
        <taxon>Viridiplantae</taxon>
        <taxon>Streptophyta</taxon>
        <taxon>Embryophyta</taxon>
        <taxon>Tracheophyta</taxon>
        <taxon>Spermatophyta</taxon>
        <taxon>Magnoliopsida</taxon>
        <taxon>eudicotyledons</taxon>
        <taxon>Gunneridae</taxon>
        <taxon>Pentapetalae</taxon>
        <taxon>asterids</taxon>
        <taxon>campanulids</taxon>
        <taxon>Asterales</taxon>
        <taxon>Asteraceae</taxon>
        <taxon>Asteroideae</taxon>
        <taxon>Anthemideae</taxon>
        <taxon>Anthemidinae</taxon>
        <taxon>Tanacetum</taxon>
    </lineage>
</organism>